<proteinExistence type="predicted"/>
<reference evidence="3" key="1">
    <citation type="submission" date="2022-05" db="EMBL/GenBank/DDBJ databases">
        <title>Novel bacterial taxa in a minimal lignocellulolytic consortium and its capacity to transform plastics disclosed by genome-resolved metagenomics.</title>
        <authorList>
            <person name="Rodriguez C.A.D."/>
            <person name="Diaz-Garcia L."/>
            <person name="Herrera K."/>
            <person name="Tarazona N.A."/>
            <person name="Sproer C."/>
            <person name="Overmann J."/>
            <person name="Jimenez D.J."/>
        </authorList>
    </citation>
    <scope>NUCLEOTIDE SEQUENCE</scope>
    <source>
        <strain evidence="3">MAG5</strain>
    </source>
</reference>
<dbReference type="PANTHER" id="PTHR40590:SF1">
    <property type="entry name" value="CYTOPLASMIC PROTEIN"/>
    <property type="match status" value="1"/>
</dbReference>
<evidence type="ECO:0000313" key="3">
    <source>
        <dbReference type="EMBL" id="URN94938.1"/>
    </source>
</evidence>
<dbReference type="Proteomes" id="UP001056756">
    <property type="component" value="Chromosome"/>
</dbReference>
<keyword evidence="1" id="KW-0732">Signal</keyword>
<dbReference type="Pfam" id="PF01963">
    <property type="entry name" value="TraB_PrgY_gumN"/>
    <property type="match status" value="1"/>
</dbReference>
<evidence type="ECO:0000313" key="4">
    <source>
        <dbReference type="Proteomes" id="UP001056756"/>
    </source>
</evidence>
<organism evidence="3 4">
    <name type="scientific">Candidatus Pristimantibacillus lignocellulolyticus</name>
    <dbReference type="NCBI Taxonomy" id="2994561"/>
    <lineage>
        <taxon>Bacteria</taxon>
        <taxon>Bacillati</taxon>
        <taxon>Bacillota</taxon>
        <taxon>Bacilli</taxon>
        <taxon>Bacillales</taxon>
        <taxon>Paenibacillaceae</taxon>
        <taxon>Candidatus Pristimantibacillus</taxon>
    </lineage>
</organism>
<sequence length="431" mass="48617">MKKSLSILFAFLLIFTIALPAHAASSTKATVYYNGEKLALTEAPFIEKGKTYIPLRSYFEELGYTVTYSGKAKSITVSYDGFESIIDLNTNKVSEYGEVVVDKLDIIKRNNTTYAPLRELQPVTLLNIDFNKATNSIYLTDMYTIPEEETTDPELASQGFLWKVENNGNVVYLLGSIHVGDEALYPLRTEITEAFDASDVVVTEVDVTKPLTKKEEEAIQKLMYYEDGKTLRDHVSPEIYAKLVDLAKKKGLNMQVIDKTKVWFLNLILQELLPEDEKISSEYGIDIHFLEAAAEQKMPNLELETAYLQYNMLSSFSDEYQESSLATTLQMIEYADQGYDVNSGSDYLLDIWKAGDLATLDSMAESIKKEELDYYNGMLTNRNKGMTEKVIGYLNGTETKTYFVIAGALHMAGPDSIIKMLEAQGYKVDRL</sequence>
<dbReference type="PANTHER" id="PTHR40590">
    <property type="entry name" value="CYTOPLASMIC PROTEIN-RELATED"/>
    <property type="match status" value="1"/>
</dbReference>
<feature type="signal peptide" evidence="1">
    <location>
        <begin position="1"/>
        <end position="23"/>
    </location>
</feature>
<evidence type="ECO:0000256" key="1">
    <source>
        <dbReference type="SAM" id="SignalP"/>
    </source>
</evidence>
<dbReference type="EMBL" id="CP097899">
    <property type="protein sequence ID" value="URN94938.1"/>
    <property type="molecule type" value="Genomic_DNA"/>
</dbReference>
<evidence type="ECO:0000259" key="2">
    <source>
        <dbReference type="Pfam" id="PF07833"/>
    </source>
</evidence>
<name>A0A9J6ZFJ1_9BACL</name>
<feature type="domain" description="Copper amine oxidase-like N-terminal" evidence="2">
    <location>
        <begin position="33"/>
        <end position="139"/>
    </location>
</feature>
<dbReference type="CDD" id="cd14789">
    <property type="entry name" value="Tiki"/>
    <property type="match status" value="1"/>
</dbReference>
<dbReference type="AlphaFoldDB" id="A0A9J6ZFJ1"/>
<dbReference type="Pfam" id="PF07833">
    <property type="entry name" value="Cu_amine_oxidN1"/>
    <property type="match status" value="1"/>
</dbReference>
<dbReference type="InterPro" id="IPR047111">
    <property type="entry name" value="YbaP-like"/>
</dbReference>
<dbReference type="InterPro" id="IPR002816">
    <property type="entry name" value="TraB/PrgY/GumN_fam"/>
</dbReference>
<dbReference type="InterPro" id="IPR036582">
    <property type="entry name" value="Mao_N_sf"/>
</dbReference>
<feature type="chain" id="PRO_5039907599" evidence="1">
    <location>
        <begin position="24"/>
        <end position="431"/>
    </location>
</feature>
<protein>
    <submittedName>
        <fullName evidence="3">TraB/GumN family protein</fullName>
    </submittedName>
</protein>
<dbReference type="SUPFAM" id="SSF55383">
    <property type="entry name" value="Copper amine oxidase, domain N"/>
    <property type="match status" value="1"/>
</dbReference>
<gene>
    <name evidence="3" type="ORF">NAG76_01380</name>
</gene>
<dbReference type="Gene3D" id="3.30.457.10">
    <property type="entry name" value="Copper amine oxidase-like, N-terminal domain"/>
    <property type="match status" value="1"/>
</dbReference>
<accession>A0A9J6ZFJ1</accession>
<dbReference type="InterPro" id="IPR012854">
    <property type="entry name" value="Cu_amine_oxidase-like_N"/>
</dbReference>
<dbReference type="KEGG" id="plig:NAG76_01380"/>